<organism evidence="3 4">
    <name type="scientific">Acetivibrio clariflavus (strain DSM 19732 / NBRC 101661 / EBR45)</name>
    <name type="common">Clostridium clariflavum</name>
    <dbReference type="NCBI Taxonomy" id="720554"/>
    <lineage>
        <taxon>Bacteria</taxon>
        <taxon>Bacillati</taxon>
        <taxon>Bacillota</taxon>
        <taxon>Clostridia</taxon>
        <taxon>Eubacteriales</taxon>
        <taxon>Oscillospiraceae</taxon>
        <taxon>Acetivibrio</taxon>
    </lineage>
</organism>
<name>G8LYM3_ACECE</name>
<feature type="domain" description="Peptidase M56" evidence="2">
    <location>
        <begin position="3"/>
        <end position="310"/>
    </location>
</feature>
<dbReference type="OrthoDB" id="9804799at2"/>
<evidence type="ECO:0000259" key="2">
    <source>
        <dbReference type="Pfam" id="PF05569"/>
    </source>
</evidence>
<proteinExistence type="predicted"/>
<dbReference type="EMBL" id="CP003065">
    <property type="protein sequence ID" value="AEV70011.1"/>
    <property type="molecule type" value="Genomic_DNA"/>
</dbReference>
<dbReference type="KEGG" id="ccl:Clocl_3534"/>
<dbReference type="InterPro" id="IPR052173">
    <property type="entry name" value="Beta-lactam_resp_regulator"/>
</dbReference>
<keyword evidence="1" id="KW-1133">Transmembrane helix</keyword>
<dbReference type="PANTHER" id="PTHR34978">
    <property type="entry name" value="POSSIBLE SENSOR-TRANSDUCER PROTEIN BLAR"/>
    <property type="match status" value="1"/>
</dbReference>
<gene>
    <name evidence="3" type="ordered locus">Clocl_3534</name>
</gene>
<evidence type="ECO:0000256" key="1">
    <source>
        <dbReference type="SAM" id="Phobius"/>
    </source>
</evidence>
<reference evidence="3 4" key="2">
    <citation type="journal article" date="2012" name="Stand. Genomic Sci.">
        <title>Complete Genome Sequence of Clostridium clariflavum DSM 19732.</title>
        <authorList>
            <person name="Izquierdo J.A."/>
            <person name="Goodwin L."/>
            <person name="Davenport K.W."/>
            <person name="Teshima H."/>
            <person name="Bruce D."/>
            <person name="Detter C."/>
            <person name="Tapia R."/>
            <person name="Han S."/>
            <person name="Land M."/>
            <person name="Hauser L."/>
            <person name="Jeffries C.D."/>
            <person name="Han J."/>
            <person name="Pitluck S."/>
            <person name="Nolan M."/>
            <person name="Chen A."/>
            <person name="Huntemann M."/>
            <person name="Mavromatis K."/>
            <person name="Mikhailova N."/>
            <person name="Liolios K."/>
            <person name="Woyke T."/>
            <person name="Lynd L.R."/>
        </authorList>
    </citation>
    <scope>NUCLEOTIDE SEQUENCE [LARGE SCALE GENOMIC DNA]</scope>
    <source>
        <strain evidence="4">DSM 19732 / NBRC 101661 / EBR45</strain>
    </source>
</reference>
<dbReference type="eggNOG" id="COG4219">
    <property type="taxonomic scope" value="Bacteria"/>
</dbReference>
<feature type="transmembrane region" description="Helical" evidence="1">
    <location>
        <begin position="316"/>
        <end position="338"/>
    </location>
</feature>
<evidence type="ECO:0000313" key="4">
    <source>
        <dbReference type="Proteomes" id="UP000005435"/>
    </source>
</evidence>
<feature type="transmembrane region" description="Helical" evidence="1">
    <location>
        <begin position="32"/>
        <end position="49"/>
    </location>
</feature>
<dbReference type="RefSeq" id="WP_014256537.1">
    <property type="nucleotide sequence ID" value="NC_016627.1"/>
</dbReference>
<dbReference type="STRING" id="720554.Clocl_3534"/>
<dbReference type="Proteomes" id="UP000005435">
    <property type="component" value="Chromosome"/>
</dbReference>
<protein>
    <submittedName>
        <fullName evidence="3">Antirepressor regulating drug resistance protein</fullName>
    </submittedName>
</protein>
<reference evidence="4" key="1">
    <citation type="submission" date="2011-12" db="EMBL/GenBank/DDBJ databases">
        <title>Complete sequence of Clostridium clariflavum DSM 19732.</title>
        <authorList>
            <consortium name="US DOE Joint Genome Institute"/>
            <person name="Lucas S."/>
            <person name="Han J."/>
            <person name="Lapidus A."/>
            <person name="Cheng J.-F."/>
            <person name="Goodwin L."/>
            <person name="Pitluck S."/>
            <person name="Peters L."/>
            <person name="Teshima H."/>
            <person name="Detter J.C."/>
            <person name="Han C."/>
            <person name="Tapia R."/>
            <person name="Land M."/>
            <person name="Hauser L."/>
            <person name="Kyrpides N."/>
            <person name="Ivanova N."/>
            <person name="Pagani I."/>
            <person name="Kitzmiller T."/>
            <person name="Lynd L."/>
            <person name="Izquierdo J."/>
            <person name="Woyke T."/>
        </authorList>
    </citation>
    <scope>NUCLEOTIDE SEQUENCE [LARGE SCALE GENOMIC DNA]</scope>
    <source>
        <strain evidence="4">DSM 19732 / NBRC 101661 / EBR45</strain>
    </source>
</reference>
<feature type="transmembrane region" description="Helical" evidence="1">
    <location>
        <begin position="6"/>
        <end position="22"/>
    </location>
</feature>
<keyword evidence="4" id="KW-1185">Reference proteome</keyword>
<feature type="transmembrane region" description="Helical" evidence="1">
    <location>
        <begin position="131"/>
        <end position="154"/>
    </location>
</feature>
<dbReference type="InterPro" id="IPR008756">
    <property type="entry name" value="Peptidase_M56"/>
</dbReference>
<dbReference type="AlphaFoldDB" id="G8LYM3"/>
<dbReference type="Pfam" id="PF05569">
    <property type="entry name" value="Peptidase_M56"/>
    <property type="match status" value="1"/>
</dbReference>
<dbReference type="HOGENOM" id="CLU_013716_3_2_9"/>
<evidence type="ECO:0000313" key="3">
    <source>
        <dbReference type="EMBL" id="AEV70011.1"/>
    </source>
</evidence>
<dbReference type="PANTHER" id="PTHR34978:SF3">
    <property type="entry name" value="SLR0241 PROTEIN"/>
    <property type="match status" value="1"/>
</dbReference>
<sequence precursor="true">MTEFIITSSVLILVVILLRHFLKGKISLHMQYALWALVLIRLIVPINLFESPISVMNTIERSAVYKTAEQTLLRTQVYSDVIFNSEMTPDEASKVGKGTLREIQGYPIESGYAHLHTYIFMDSLGTVLARILRTVWLAGVAIVGLTLLFSNLSFNKKLRKTRIRYQTNNCKRPVYLVKNLPSPCLYGFFNPVIYITPNVADDTLKLRHVLAHEQTHYRHGDHIWAALRGLCLVVHWYNPLVWLAATLSRRDSELACDEGTIKQLGEASRLEYGRTIIDLTCEKRKTMDLLCCATSMTDEKKGIKERVTLIARKPKVLVPALVTAVLVATVAVGCTFTGSKFENAEIIPLTADEVEIYNKVFDPMLYDEHGNPIGINPLNQFLTSYYDRPEDINLAELLRYFPSDGDVKDEAEFESLKASESWPFGADATLASMPVPIHRFTAETINDTLEKYMGIMLDDLSGVGMDELIYLNAYNAYYNFTSDAGFGSFVCLSGEKQGDIIRLYSEHAILTLKKQGDGFIIVSHQPIGDGANNNR</sequence>
<accession>G8LYM3</accession>
<keyword evidence="1" id="KW-0812">Transmembrane</keyword>
<dbReference type="CDD" id="cd07341">
    <property type="entry name" value="M56_BlaR1_MecR1_like"/>
    <property type="match status" value="1"/>
</dbReference>
<keyword evidence="1" id="KW-0472">Membrane</keyword>